<feature type="transmembrane region" description="Helical" evidence="2">
    <location>
        <begin position="85"/>
        <end position="107"/>
    </location>
</feature>
<keyword evidence="5" id="KW-1185">Reference proteome</keyword>
<dbReference type="RefSeq" id="WP_130288318.1">
    <property type="nucleotide sequence ID" value="NZ_SHKL01000001.1"/>
</dbReference>
<evidence type="ECO:0000256" key="2">
    <source>
        <dbReference type="SAM" id="Phobius"/>
    </source>
</evidence>
<dbReference type="InterPro" id="IPR012551">
    <property type="entry name" value="DUF1707_SHOCT-like"/>
</dbReference>
<dbReference type="EMBL" id="SHKL01000001">
    <property type="protein sequence ID" value="RZT83583.1"/>
    <property type="molecule type" value="Genomic_DNA"/>
</dbReference>
<name>A0A4Q7UU86_PSEST</name>
<dbReference type="AlphaFoldDB" id="A0A4Q7UU86"/>
<evidence type="ECO:0000313" key="5">
    <source>
        <dbReference type="Proteomes" id="UP000291591"/>
    </source>
</evidence>
<sequence>MSELPVPPEDLRVSDADRRRVQERLRRAHESGELDLGEFDERVGAAWAARTRADLVRTTSDLPEPEAAPAPKPGGRVFSDSGGGVAMRVLTIIWACLSAVALTSWGIVALSTDGDVDPWWLWVAGPPAAVLLVLYVAGIGRPPRL</sequence>
<feature type="region of interest" description="Disordered" evidence="1">
    <location>
        <begin position="58"/>
        <end position="77"/>
    </location>
</feature>
<accession>A0A4Q7UU86</accession>
<dbReference type="PANTHER" id="PTHR40763:SF4">
    <property type="entry name" value="DUF1707 DOMAIN-CONTAINING PROTEIN"/>
    <property type="match status" value="1"/>
</dbReference>
<evidence type="ECO:0000259" key="3">
    <source>
        <dbReference type="Pfam" id="PF08044"/>
    </source>
</evidence>
<keyword evidence="2" id="KW-1133">Transmembrane helix</keyword>
<protein>
    <submittedName>
        <fullName evidence="4">Uncharacterized protein DUF1707</fullName>
    </submittedName>
</protein>
<dbReference type="Proteomes" id="UP000291591">
    <property type="component" value="Unassembled WGS sequence"/>
</dbReference>
<keyword evidence="2" id="KW-0472">Membrane</keyword>
<evidence type="ECO:0000256" key="1">
    <source>
        <dbReference type="SAM" id="MobiDB-lite"/>
    </source>
</evidence>
<gene>
    <name evidence="4" type="ORF">EV383_0392</name>
</gene>
<evidence type="ECO:0000313" key="4">
    <source>
        <dbReference type="EMBL" id="RZT83583.1"/>
    </source>
</evidence>
<dbReference type="Pfam" id="PF08044">
    <property type="entry name" value="DUF1707"/>
    <property type="match status" value="1"/>
</dbReference>
<keyword evidence="2" id="KW-0812">Transmembrane</keyword>
<organism evidence="4 5">
    <name type="scientific">Pseudonocardia sediminis</name>
    <dbReference type="NCBI Taxonomy" id="1397368"/>
    <lineage>
        <taxon>Bacteria</taxon>
        <taxon>Bacillati</taxon>
        <taxon>Actinomycetota</taxon>
        <taxon>Actinomycetes</taxon>
        <taxon>Pseudonocardiales</taxon>
        <taxon>Pseudonocardiaceae</taxon>
        <taxon>Pseudonocardia</taxon>
    </lineage>
</organism>
<feature type="transmembrane region" description="Helical" evidence="2">
    <location>
        <begin position="119"/>
        <end position="139"/>
    </location>
</feature>
<reference evidence="4 5" key="1">
    <citation type="submission" date="2019-02" db="EMBL/GenBank/DDBJ databases">
        <title>Sequencing the genomes of 1000 actinobacteria strains.</title>
        <authorList>
            <person name="Klenk H.-P."/>
        </authorList>
    </citation>
    <scope>NUCLEOTIDE SEQUENCE [LARGE SCALE GENOMIC DNA]</scope>
    <source>
        <strain evidence="4 5">DSM 45779</strain>
    </source>
</reference>
<dbReference type="PANTHER" id="PTHR40763">
    <property type="entry name" value="MEMBRANE PROTEIN-RELATED"/>
    <property type="match status" value="1"/>
</dbReference>
<feature type="domain" description="DUF1707" evidence="3">
    <location>
        <begin position="11"/>
        <end position="63"/>
    </location>
</feature>
<comment type="caution">
    <text evidence="4">The sequence shown here is derived from an EMBL/GenBank/DDBJ whole genome shotgun (WGS) entry which is preliminary data.</text>
</comment>
<proteinExistence type="predicted"/>
<dbReference type="OrthoDB" id="3748531at2"/>